<evidence type="ECO:0000256" key="4">
    <source>
        <dbReference type="ARBA" id="ARBA00022679"/>
    </source>
</evidence>
<dbReference type="PANTHER" id="PTHR43065:SF46">
    <property type="entry name" value="C4-DICARBOXYLATE TRANSPORT SENSOR PROTEIN DCTB"/>
    <property type="match status" value="1"/>
</dbReference>
<dbReference type="Gene3D" id="3.30.450.20">
    <property type="entry name" value="PAS domain"/>
    <property type="match status" value="1"/>
</dbReference>
<keyword evidence="8" id="KW-0902">Two-component regulatory system</keyword>
<evidence type="ECO:0000256" key="6">
    <source>
        <dbReference type="ARBA" id="ARBA00022777"/>
    </source>
</evidence>
<evidence type="ECO:0000313" key="10">
    <source>
        <dbReference type="EMBL" id="ASQ44785.1"/>
    </source>
</evidence>
<evidence type="ECO:0000256" key="7">
    <source>
        <dbReference type="ARBA" id="ARBA00022840"/>
    </source>
</evidence>
<organism evidence="10 11">
    <name type="scientific">Legionella clemsonensis</name>
    <dbReference type="NCBI Taxonomy" id="1867846"/>
    <lineage>
        <taxon>Bacteria</taxon>
        <taxon>Pseudomonadati</taxon>
        <taxon>Pseudomonadota</taxon>
        <taxon>Gammaproteobacteria</taxon>
        <taxon>Legionellales</taxon>
        <taxon>Legionellaceae</taxon>
        <taxon>Legionella</taxon>
    </lineage>
</organism>
<name>A0A222NZ12_9GAMM</name>
<keyword evidence="3" id="KW-0597">Phosphoprotein</keyword>
<dbReference type="Gene3D" id="1.10.287.130">
    <property type="match status" value="1"/>
</dbReference>
<evidence type="ECO:0000256" key="8">
    <source>
        <dbReference type="ARBA" id="ARBA00023012"/>
    </source>
</evidence>
<feature type="domain" description="Histidine kinase" evidence="9">
    <location>
        <begin position="316"/>
        <end position="527"/>
    </location>
</feature>
<evidence type="ECO:0000259" key="9">
    <source>
        <dbReference type="PROSITE" id="PS50109"/>
    </source>
</evidence>
<dbReference type="KEGG" id="lcd:clem_01095"/>
<dbReference type="InterPro" id="IPR003594">
    <property type="entry name" value="HATPase_dom"/>
</dbReference>
<dbReference type="Pfam" id="PF02518">
    <property type="entry name" value="HATPase_c"/>
    <property type="match status" value="1"/>
</dbReference>
<accession>A0A222NZ12</accession>
<dbReference type="InterPro" id="IPR036890">
    <property type="entry name" value="HATPase_C_sf"/>
</dbReference>
<dbReference type="EMBL" id="CP016397">
    <property type="protein sequence ID" value="ASQ44785.1"/>
    <property type="molecule type" value="Genomic_DNA"/>
</dbReference>
<dbReference type="Gene3D" id="3.30.565.10">
    <property type="entry name" value="Histidine kinase-like ATPase, C-terminal domain"/>
    <property type="match status" value="1"/>
</dbReference>
<protein>
    <recommendedName>
        <fullName evidence="2">histidine kinase</fullName>
        <ecNumber evidence="2">2.7.13.3</ecNumber>
    </recommendedName>
</protein>
<dbReference type="SUPFAM" id="SSF47384">
    <property type="entry name" value="Homodimeric domain of signal transducing histidine kinase"/>
    <property type="match status" value="1"/>
</dbReference>
<evidence type="ECO:0000256" key="2">
    <source>
        <dbReference type="ARBA" id="ARBA00012438"/>
    </source>
</evidence>
<dbReference type="Proteomes" id="UP000201728">
    <property type="component" value="Chromosome"/>
</dbReference>
<evidence type="ECO:0000256" key="1">
    <source>
        <dbReference type="ARBA" id="ARBA00000085"/>
    </source>
</evidence>
<dbReference type="SUPFAM" id="SSF55874">
    <property type="entry name" value="ATPase domain of HSP90 chaperone/DNA topoisomerase II/histidine kinase"/>
    <property type="match status" value="1"/>
</dbReference>
<dbReference type="PROSITE" id="PS50109">
    <property type="entry name" value="HIS_KIN"/>
    <property type="match status" value="1"/>
</dbReference>
<keyword evidence="5" id="KW-0547">Nucleotide-binding</keyword>
<evidence type="ECO:0000313" key="11">
    <source>
        <dbReference type="Proteomes" id="UP000201728"/>
    </source>
</evidence>
<dbReference type="SMART" id="SM00387">
    <property type="entry name" value="HATPase_c"/>
    <property type="match status" value="1"/>
</dbReference>
<gene>
    <name evidence="10" type="primary">fixL</name>
    <name evidence="10" type="ORF">clem_01095</name>
</gene>
<dbReference type="GO" id="GO:0005524">
    <property type="term" value="F:ATP binding"/>
    <property type="evidence" value="ECO:0007669"/>
    <property type="project" value="UniProtKB-KW"/>
</dbReference>
<dbReference type="GO" id="GO:0000155">
    <property type="term" value="F:phosphorelay sensor kinase activity"/>
    <property type="evidence" value="ECO:0007669"/>
    <property type="project" value="InterPro"/>
</dbReference>
<dbReference type="PANTHER" id="PTHR43065">
    <property type="entry name" value="SENSOR HISTIDINE KINASE"/>
    <property type="match status" value="1"/>
</dbReference>
<keyword evidence="6" id="KW-0418">Kinase</keyword>
<keyword evidence="11" id="KW-1185">Reference proteome</keyword>
<sequence length="528" mass="60442">MLAANWDLLLENELIHLRKKVKAQEIIIDKQARELGRLVSELLETKNQCTELYKFNSACYFTLNRDFIIKDANYQAAALFKCSINSLVHDSFLNFLSPKEAKKFTENLATIFEKPMKREFDLEMMLAGKLEPLHIEASITRKHRIHLVVTPQTDMKESQLKIFELTRSYELLNYLFQECEDAIAILDSELQFRLINHSFVNIASTIFAAKPKPGLNLNMLLVDFPELKTKILSACEQSLEGKKNSIVIESESDCWEAYYYYELFIDALPANNERRELVICIRDESAAKLQAVKERKQQAKIEHRARTAVAGELVSVIAHEINQPLAVIQAYSYSCLLRLADVSKELVFPLEQITLQASYAGEIIQRMKGFICEDSLYLEETDINRLIQKAVSLLYYEPTISKLSIHYKLAEHLPLIMVDRLKLMQVFLNLGRNSIEAFTPEQKQPEITIETALENHNLMIHFRDNGPGIPKNIRSKILNSHFTTKPHGTGLGLAICRNIIKNHGGKLVVQSYSGEGAWFTCVIPIKYS</sequence>
<dbReference type="OrthoDB" id="1931120at2"/>
<dbReference type="CDD" id="cd00082">
    <property type="entry name" value="HisKA"/>
    <property type="match status" value="1"/>
</dbReference>
<reference evidence="10 11" key="1">
    <citation type="submission" date="2016-07" db="EMBL/GenBank/DDBJ databases">
        <authorList>
            <person name="Hassler H."/>
        </authorList>
    </citation>
    <scope>NUCLEOTIDE SEQUENCE [LARGE SCALE GENOMIC DNA]</scope>
    <source>
        <strain evidence="10 11">CDC-D5610</strain>
    </source>
</reference>
<dbReference type="InterPro" id="IPR005467">
    <property type="entry name" value="His_kinase_dom"/>
</dbReference>
<proteinExistence type="predicted"/>
<keyword evidence="7" id="KW-0067">ATP-binding</keyword>
<dbReference type="RefSeq" id="WP_094089914.1">
    <property type="nucleotide sequence ID" value="NZ_CP016397.1"/>
</dbReference>
<dbReference type="InterPro" id="IPR036097">
    <property type="entry name" value="HisK_dim/P_sf"/>
</dbReference>
<dbReference type="InterPro" id="IPR004358">
    <property type="entry name" value="Sig_transdc_His_kin-like_C"/>
</dbReference>
<dbReference type="PRINTS" id="PR00344">
    <property type="entry name" value="BCTRLSENSOR"/>
</dbReference>
<comment type="catalytic activity">
    <reaction evidence="1">
        <text>ATP + protein L-histidine = ADP + protein N-phospho-L-histidine.</text>
        <dbReference type="EC" id="2.7.13.3"/>
    </reaction>
</comment>
<dbReference type="AlphaFoldDB" id="A0A222NZ12"/>
<evidence type="ECO:0000256" key="3">
    <source>
        <dbReference type="ARBA" id="ARBA00022553"/>
    </source>
</evidence>
<dbReference type="CDD" id="cd00075">
    <property type="entry name" value="HATPase"/>
    <property type="match status" value="1"/>
</dbReference>
<evidence type="ECO:0000256" key="5">
    <source>
        <dbReference type="ARBA" id="ARBA00022741"/>
    </source>
</evidence>
<keyword evidence="4 10" id="KW-0808">Transferase</keyword>
<dbReference type="EC" id="2.7.13.3" evidence="2"/>
<dbReference type="InterPro" id="IPR003661">
    <property type="entry name" value="HisK_dim/P_dom"/>
</dbReference>